<evidence type="ECO:0000259" key="18">
    <source>
        <dbReference type="PROSITE" id="PS50835"/>
    </source>
</evidence>
<dbReference type="InterPro" id="IPR008077">
    <property type="entry name" value="GPCR_2_brain_angio_inhib"/>
</dbReference>
<dbReference type="InterPro" id="IPR007110">
    <property type="entry name" value="Ig-like_dom"/>
</dbReference>
<dbReference type="Pfam" id="PF06119">
    <property type="entry name" value="NIDO"/>
    <property type="match status" value="1"/>
</dbReference>
<dbReference type="PROSITE" id="PS50835">
    <property type="entry name" value="IG_LIKE"/>
    <property type="match status" value="1"/>
</dbReference>
<dbReference type="InterPro" id="IPR000203">
    <property type="entry name" value="GPS"/>
</dbReference>
<feature type="transmembrane region" description="Helical" evidence="14">
    <location>
        <begin position="922"/>
        <end position="940"/>
    </location>
</feature>
<dbReference type="SMART" id="SM00539">
    <property type="entry name" value="NIDO"/>
    <property type="match status" value="1"/>
</dbReference>
<dbReference type="Pfam" id="PF00002">
    <property type="entry name" value="7tm_2"/>
    <property type="match status" value="1"/>
</dbReference>
<feature type="transmembrane region" description="Helical" evidence="14">
    <location>
        <begin position="836"/>
        <end position="856"/>
    </location>
</feature>
<dbReference type="FunFam" id="1.20.1070.10:FF:000058">
    <property type="entry name" value="Adhesion G protein-coupled receptor F5"/>
    <property type="match status" value="1"/>
</dbReference>
<evidence type="ECO:0000256" key="3">
    <source>
        <dbReference type="ARBA" id="ARBA00022692"/>
    </source>
</evidence>
<dbReference type="Pfam" id="PF07679">
    <property type="entry name" value="I-set"/>
    <property type="match status" value="1"/>
</dbReference>
<evidence type="ECO:0008006" key="22">
    <source>
        <dbReference type="Google" id="ProtNLM"/>
    </source>
</evidence>
<protein>
    <recommendedName>
        <fullName evidence="22">G-protein coupled receptor 133</fullName>
    </recommendedName>
</protein>
<evidence type="ECO:0000259" key="17">
    <source>
        <dbReference type="PROSITE" id="PS50261"/>
    </source>
</evidence>
<dbReference type="InterPro" id="IPR013098">
    <property type="entry name" value="Ig_I-set"/>
</dbReference>
<dbReference type="Proteomes" id="UP000005408">
    <property type="component" value="Unassembled WGS sequence"/>
</dbReference>
<evidence type="ECO:0000259" key="15">
    <source>
        <dbReference type="PROSITE" id="PS50221"/>
    </source>
</evidence>
<dbReference type="InterPro" id="IPR046338">
    <property type="entry name" value="GAIN_dom_sf"/>
</dbReference>
<feature type="domain" description="G-protein coupled receptors family 2 profile 1" evidence="16">
    <location>
        <begin position="356"/>
        <end position="435"/>
    </location>
</feature>
<dbReference type="SMART" id="SM00303">
    <property type="entry name" value="GPS"/>
    <property type="match status" value="1"/>
</dbReference>
<keyword evidence="9" id="KW-1015">Disulfide bond</keyword>
<feature type="domain" description="GAIN-B" evidence="15">
    <location>
        <begin position="536"/>
        <end position="714"/>
    </location>
</feature>
<comment type="similarity">
    <text evidence="2">Belongs to the G-protein coupled receptor 2 family. Adhesion G-protein coupled receptor (ADGR) subfamily.</text>
</comment>
<keyword evidence="7" id="KW-0297">G-protein coupled receptor</keyword>
<dbReference type="SUPFAM" id="SSF48726">
    <property type="entry name" value="Immunoglobulin"/>
    <property type="match status" value="1"/>
</dbReference>
<feature type="domain" description="NIDO" evidence="19">
    <location>
        <begin position="86"/>
        <end position="230"/>
    </location>
</feature>
<dbReference type="CDD" id="cd15040">
    <property type="entry name" value="7tmB2_Adhesion"/>
    <property type="match status" value="1"/>
</dbReference>
<keyword evidence="5" id="KW-0677">Repeat</keyword>
<evidence type="ECO:0000256" key="10">
    <source>
        <dbReference type="ARBA" id="ARBA00023170"/>
    </source>
</evidence>
<dbReference type="GO" id="GO:0007160">
    <property type="term" value="P:cell-matrix adhesion"/>
    <property type="evidence" value="ECO:0007669"/>
    <property type="project" value="InterPro"/>
</dbReference>
<dbReference type="SMART" id="SM00008">
    <property type="entry name" value="HormR"/>
    <property type="match status" value="1"/>
</dbReference>
<dbReference type="PROSITE" id="PS51220">
    <property type="entry name" value="NIDO"/>
    <property type="match status" value="1"/>
</dbReference>
<evidence type="ECO:0000256" key="5">
    <source>
        <dbReference type="ARBA" id="ARBA00022737"/>
    </source>
</evidence>
<name>A0A8W8I3F3_MAGGI</name>
<dbReference type="InterPro" id="IPR057244">
    <property type="entry name" value="GAIN_B"/>
</dbReference>
<proteinExistence type="inferred from homology"/>
<feature type="compositionally biased region" description="Low complexity" evidence="13">
    <location>
        <begin position="1000"/>
        <end position="1013"/>
    </location>
</feature>
<dbReference type="InterPro" id="IPR036179">
    <property type="entry name" value="Ig-like_dom_sf"/>
</dbReference>
<dbReference type="GO" id="GO:0004930">
    <property type="term" value="F:G protein-coupled receptor activity"/>
    <property type="evidence" value="ECO:0007669"/>
    <property type="project" value="UniProtKB-KW"/>
</dbReference>
<dbReference type="PRINTS" id="PR00249">
    <property type="entry name" value="GPCRSECRETIN"/>
</dbReference>
<dbReference type="Pfam" id="PF01825">
    <property type="entry name" value="GPS"/>
    <property type="match status" value="1"/>
</dbReference>
<keyword evidence="6 14" id="KW-1133">Transmembrane helix</keyword>
<sequence length="1096" mass="122218">MLSTTVTGFPLRQFYRFGSDEGDSILPSNDDESTPRIDVSVPFPFFGSSYSSIYVNNNGDVTFDTALTQFTADAFPINGSHKMIAAFWTDIDTALGGSLWYRTSTDSSILQKGTQDIRTVFPSLNTFSATWMMIITWNDVAAYGCSDTGAINCQQRNTFQLVLISNGVHSFAVFMYNVINWTNKAEAGYNAGDGIHYYSVPGSMTDSMLNLPQASNVGVPGQFVFRVDKKTTDVIPQILNFESNSSVLREGKSAWFNLELRGNTTYEVQWFHSGYLISNSTRRYKLTSFETQTNTSLHTLQINDVLKRDEGEWKIIVKNRVMDQSSRLNLTGLISSNLSTTWTKTTAMEYDTGRYTCTHSTYQDPIYVSVNVTVFKPEQKRCESEWSDGILWNTTLAKTTKEEPCPSKQKGMATRYCTQLGVWESPSFIKCTTEAFIIALSQIDEIIEDGLDGLENTEKVQEVINDTLKLMKNLTSSTFELSAGDLSASLDVLDKIVNVTNSTGSAIETETDKDASSILKNMDRISEIVIQSGNITASQFSGLNFELTVNKTNLDENGICFPDVSPCNTTKIKEQNPTFLELPKQNMEAESAINYVAVVYKTMSDILPSASDSGQNGGNSVQKSKKATFVNSQILSLTTQKDLGELDPNLTLTFRHITNNEFTKIEASCVSWDFTISKWTKEGCYVIKSGQKKTVCQCSHLTNFAILMRPYSPVTEDQPLLKTMSLVGVILSISFTAFTFIIYIITWRYIKSDQNIIMMNLCGSLIISYVIFISAVEQKSNEAACIAITSVIHYLFLVTFFSMLGMGVYYFMSITVTYYAMYVANNFKSKSRVQWFLLAIWGIPFLITTTTLGAFWGEGYHLESYCWLSIESGSLYMFIIPVCLICVLNILIIVSLVRVLCASSAMMKSSLQKKATSGLRSLGTLLPVLGVTWLFGILAVNENADVFQYIFVIANSLQGFFIFVSHVLLNKKVIQGLRNRYPVISSLKTKAEHGKPEADSASQSQSTSKSNSALVTTKKKSIFQRILDSKEENLDLTERTISTDIHSSVTHEKNSAVPENKSTNLTVTLLGRGEQRISVFLHFKPVAEEKCTVTEM</sequence>
<dbReference type="InterPro" id="IPR013783">
    <property type="entry name" value="Ig-like_fold"/>
</dbReference>
<evidence type="ECO:0000259" key="19">
    <source>
        <dbReference type="PROSITE" id="PS51220"/>
    </source>
</evidence>
<evidence type="ECO:0000313" key="20">
    <source>
        <dbReference type="EnsemblMetazoa" id="G12350.1:cds"/>
    </source>
</evidence>
<dbReference type="SUPFAM" id="SSF111418">
    <property type="entry name" value="Hormone receptor domain"/>
    <property type="match status" value="1"/>
</dbReference>
<dbReference type="SUPFAM" id="SSF81321">
    <property type="entry name" value="Family A G protein-coupled receptor-like"/>
    <property type="match status" value="1"/>
</dbReference>
<dbReference type="Pfam" id="PF02793">
    <property type="entry name" value="HRM"/>
    <property type="match status" value="1"/>
</dbReference>
<keyword evidence="3 14" id="KW-0812">Transmembrane</keyword>
<feature type="region of interest" description="Disordered" evidence="13">
    <location>
        <begin position="992"/>
        <end position="1013"/>
    </location>
</feature>
<reference evidence="20" key="1">
    <citation type="submission" date="2022-08" db="UniProtKB">
        <authorList>
            <consortium name="EnsemblMetazoa"/>
        </authorList>
    </citation>
    <scope>IDENTIFICATION</scope>
    <source>
        <strain evidence="20">05x7-T-G4-1.051#20</strain>
    </source>
</reference>
<feature type="domain" description="Ig-like" evidence="18">
    <location>
        <begin position="236"/>
        <end position="373"/>
    </location>
</feature>
<dbReference type="Gene3D" id="4.10.1240.10">
    <property type="entry name" value="GPCR, family 2, extracellular hormone receptor domain"/>
    <property type="match status" value="1"/>
</dbReference>
<evidence type="ECO:0000256" key="13">
    <source>
        <dbReference type="SAM" id="MobiDB-lite"/>
    </source>
</evidence>
<evidence type="ECO:0000256" key="4">
    <source>
        <dbReference type="ARBA" id="ARBA00022729"/>
    </source>
</evidence>
<dbReference type="GO" id="GO:0005886">
    <property type="term" value="C:plasma membrane"/>
    <property type="evidence" value="ECO:0007669"/>
    <property type="project" value="TreeGrafter"/>
</dbReference>
<dbReference type="Gene3D" id="2.60.220.50">
    <property type="match status" value="1"/>
</dbReference>
<evidence type="ECO:0000256" key="7">
    <source>
        <dbReference type="ARBA" id="ARBA00023040"/>
    </source>
</evidence>
<dbReference type="PANTHER" id="PTHR12011">
    <property type="entry name" value="ADHESION G-PROTEIN COUPLED RECEPTOR"/>
    <property type="match status" value="1"/>
</dbReference>
<dbReference type="PANTHER" id="PTHR12011:SF347">
    <property type="entry name" value="FI21270P1-RELATED"/>
    <property type="match status" value="1"/>
</dbReference>
<dbReference type="Gene3D" id="1.20.1070.10">
    <property type="entry name" value="Rhodopsin 7-helix transmembrane proteins"/>
    <property type="match status" value="1"/>
</dbReference>
<feature type="transmembrane region" description="Helical" evidence="14">
    <location>
        <begin position="726"/>
        <end position="750"/>
    </location>
</feature>
<dbReference type="PRINTS" id="PR01694">
    <property type="entry name" value="BAIPRECURSOR"/>
</dbReference>
<keyword evidence="10" id="KW-0675">Receptor</keyword>
<evidence type="ECO:0000256" key="2">
    <source>
        <dbReference type="ARBA" id="ARBA00007343"/>
    </source>
</evidence>
<dbReference type="EnsemblMetazoa" id="G12350.1">
    <property type="protein sequence ID" value="G12350.1:cds"/>
    <property type="gene ID" value="G12350"/>
</dbReference>
<comment type="subcellular location">
    <subcellularLocation>
        <location evidence="1">Membrane</location>
        <topology evidence="1">Multi-pass membrane protein</topology>
    </subcellularLocation>
</comment>
<keyword evidence="21" id="KW-1185">Reference proteome</keyword>
<evidence type="ECO:0000256" key="1">
    <source>
        <dbReference type="ARBA" id="ARBA00004141"/>
    </source>
</evidence>
<accession>A0A8W8I3F3</accession>
<dbReference type="AlphaFoldDB" id="A0A8W8I3F3"/>
<dbReference type="InterPro" id="IPR036445">
    <property type="entry name" value="GPCR_2_extracell_dom_sf"/>
</dbReference>
<dbReference type="Gene3D" id="2.60.40.10">
    <property type="entry name" value="Immunoglobulins"/>
    <property type="match status" value="1"/>
</dbReference>
<dbReference type="InterPro" id="IPR000832">
    <property type="entry name" value="GPCR_2_secretin-like"/>
</dbReference>
<dbReference type="PROSITE" id="PS50221">
    <property type="entry name" value="GAIN_B"/>
    <property type="match status" value="1"/>
</dbReference>
<dbReference type="PROSITE" id="PS50227">
    <property type="entry name" value="G_PROTEIN_RECEP_F2_3"/>
    <property type="match status" value="1"/>
</dbReference>
<evidence type="ECO:0000259" key="16">
    <source>
        <dbReference type="PROSITE" id="PS50227"/>
    </source>
</evidence>
<keyword evidence="12" id="KW-0807">Transducer</keyword>
<evidence type="ECO:0000256" key="14">
    <source>
        <dbReference type="SAM" id="Phobius"/>
    </source>
</evidence>
<keyword evidence="4" id="KW-0732">Signal</keyword>
<dbReference type="InterPro" id="IPR001879">
    <property type="entry name" value="GPCR_2_extracellular_dom"/>
</dbReference>
<evidence type="ECO:0000256" key="11">
    <source>
        <dbReference type="ARBA" id="ARBA00023180"/>
    </source>
</evidence>
<feature type="domain" description="G-protein coupled receptors family 2 profile 2" evidence="17">
    <location>
        <begin position="721"/>
        <end position="970"/>
    </location>
</feature>
<dbReference type="InterPro" id="IPR017981">
    <property type="entry name" value="GPCR_2-like_7TM"/>
</dbReference>
<dbReference type="InterPro" id="IPR003886">
    <property type="entry name" value="NIDO_dom"/>
</dbReference>
<evidence type="ECO:0000313" key="21">
    <source>
        <dbReference type="Proteomes" id="UP000005408"/>
    </source>
</evidence>
<evidence type="ECO:0000256" key="12">
    <source>
        <dbReference type="ARBA" id="ARBA00023224"/>
    </source>
</evidence>
<feature type="transmembrane region" description="Helical" evidence="14">
    <location>
        <begin position="876"/>
        <end position="901"/>
    </location>
</feature>
<evidence type="ECO:0000256" key="8">
    <source>
        <dbReference type="ARBA" id="ARBA00023136"/>
    </source>
</evidence>
<evidence type="ECO:0000256" key="9">
    <source>
        <dbReference type="ARBA" id="ARBA00023157"/>
    </source>
</evidence>
<feature type="transmembrane region" description="Helical" evidence="14">
    <location>
        <begin position="756"/>
        <end position="776"/>
    </location>
</feature>
<organism evidence="20 21">
    <name type="scientific">Magallana gigas</name>
    <name type="common">Pacific oyster</name>
    <name type="synonym">Crassostrea gigas</name>
    <dbReference type="NCBI Taxonomy" id="29159"/>
    <lineage>
        <taxon>Eukaryota</taxon>
        <taxon>Metazoa</taxon>
        <taxon>Spiralia</taxon>
        <taxon>Lophotrochozoa</taxon>
        <taxon>Mollusca</taxon>
        <taxon>Bivalvia</taxon>
        <taxon>Autobranchia</taxon>
        <taxon>Pteriomorphia</taxon>
        <taxon>Ostreida</taxon>
        <taxon>Ostreoidea</taxon>
        <taxon>Ostreidae</taxon>
        <taxon>Magallana</taxon>
    </lineage>
</organism>
<feature type="transmembrane region" description="Helical" evidence="14">
    <location>
        <begin position="946"/>
        <end position="969"/>
    </location>
</feature>
<evidence type="ECO:0000256" key="6">
    <source>
        <dbReference type="ARBA" id="ARBA00022989"/>
    </source>
</evidence>
<dbReference type="GO" id="GO:0007166">
    <property type="term" value="P:cell surface receptor signaling pathway"/>
    <property type="evidence" value="ECO:0007669"/>
    <property type="project" value="InterPro"/>
</dbReference>
<dbReference type="PROSITE" id="PS50261">
    <property type="entry name" value="G_PROTEIN_RECEP_F2_4"/>
    <property type="match status" value="1"/>
</dbReference>
<keyword evidence="8 14" id="KW-0472">Membrane</keyword>
<keyword evidence="11" id="KW-0325">Glycoprotein</keyword>